<feature type="domain" description="FAD-binding PCMH-type" evidence="7">
    <location>
        <begin position="71"/>
        <end position="239"/>
    </location>
</feature>
<dbReference type="Gene3D" id="3.40.462.20">
    <property type="match status" value="1"/>
</dbReference>
<gene>
    <name evidence="8" type="ORF">ACFFVI_13145</name>
</gene>
<dbReference type="SUPFAM" id="SSF56176">
    <property type="entry name" value="FAD-binding/transporter-associated domain-like"/>
    <property type="match status" value="1"/>
</dbReference>
<dbReference type="InterPro" id="IPR036318">
    <property type="entry name" value="FAD-bd_PCMH-like_sf"/>
</dbReference>
<comment type="cofactor">
    <cofactor evidence="1">
        <name>FAD</name>
        <dbReference type="ChEBI" id="CHEBI:57692"/>
    </cofactor>
</comment>
<accession>A0ABV5LUY7</accession>
<keyword evidence="5" id="KW-0560">Oxidoreductase</keyword>
<comment type="similarity">
    <text evidence="2">Belongs to the oxygen-dependent FAD-linked oxidoreductase family.</text>
</comment>
<comment type="caution">
    <text evidence="8">The sequence shown here is derived from an EMBL/GenBank/DDBJ whole genome shotgun (WGS) entry which is preliminary data.</text>
</comment>
<dbReference type="Gene3D" id="3.30.465.10">
    <property type="match status" value="1"/>
</dbReference>
<evidence type="ECO:0000259" key="7">
    <source>
        <dbReference type="PROSITE" id="PS51387"/>
    </source>
</evidence>
<dbReference type="InterPro" id="IPR016167">
    <property type="entry name" value="FAD-bd_PCMH_sub1"/>
</dbReference>
<evidence type="ECO:0000256" key="3">
    <source>
        <dbReference type="ARBA" id="ARBA00022630"/>
    </source>
</evidence>
<keyword evidence="6" id="KW-0732">Signal</keyword>
<evidence type="ECO:0000313" key="9">
    <source>
        <dbReference type="Proteomes" id="UP001589748"/>
    </source>
</evidence>
<evidence type="ECO:0000256" key="5">
    <source>
        <dbReference type="ARBA" id="ARBA00023002"/>
    </source>
</evidence>
<organism evidence="8 9">
    <name type="scientific">Kineococcus gynurae</name>
    <dbReference type="NCBI Taxonomy" id="452979"/>
    <lineage>
        <taxon>Bacteria</taxon>
        <taxon>Bacillati</taxon>
        <taxon>Actinomycetota</taxon>
        <taxon>Actinomycetes</taxon>
        <taxon>Kineosporiales</taxon>
        <taxon>Kineosporiaceae</taxon>
        <taxon>Kineococcus</taxon>
    </lineage>
</organism>
<dbReference type="InterPro" id="IPR006094">
    <property type="entry name" value="Oxid_FAD_bind_N"/>
</dbReference>
<dbReference type="InterPro" id="IPR006093">
    <property type="entry name" value="Oxy_OxRdtase_FAD_BS"/>
</dbReference>
<dbReference type="PROSITE" id="PS00862">
    <property type="entry name" value="OX2_COVAL_FAD"/>
    <property type="match status" value="1"/>
</dbReference>
<reference evidence="8 9" key="1">
    <citation type="submission" date="2024-09" db="EMBL/GenBank/DDBJ databases">
        <authorList>
            <person name="Sun Q."/>
            <person name="Mori K."/>
        </authorList>
    </citation>
    <scope>NUCLEOTIDE SEQUENCE [LARGE SCALE GENOMIC DNA]</scope>
    <source>
        <strain evidence="8 9">TISTR 1856</strain>
    </source>
</reference>
<evidence type="ECO:0000256" key="2">
    <source>
        <dbReference type="ARBA" id="ARBA00005466"/>
    </source>
</evidence>
<keyword evidence="9" id="KW-1185">Reference proteome</keyword>
<feature type="chain" id="PRO_5045179421" evidence="6">
    <location>
        <begin position="30"/>
        <end position="478"/>
    </location>
</feature>
<evidence type="ECO:0000256" key="1">
    <source>
        <dbReference type="ARBA" id="ARBA00001974"/>
    </source>
</evidence>
<protein>
    <submittedName>
        <fullName evidence="8">FAD-binding oxidoreductase</fullName>
    </submittedName>
</protein>
<keyword evidence="4" id="KW-0274">FAD</keyword>
<evidence type="ECO:0000313" key="8">
    <source>
        <dbReference type="EMBL" id="MFB9377911.1"/>
    </source>
</evidence>
<sequence>MGALSRGSVLRLLSAVPFLTVLGATPARADAARRPGRGPDAGAILAGVRGPVLRPGDDGWSEEVGGFNLAHTPVPDLVVGAASADDVALAVRWARATGHRVSTQATGHGLRGDLAGTVLVSTRRLDRVVVDPRARTARIGAGVRWRQVVEAAAPHGLAPLSGSSSAVGAVGYTLGGGVGLLSRRYGFAADRVRSLEVVTADGHRRPVDVLHHPDLFWALRGARDGLAVVTAMTIDLVPVSSVQGGGIFFDGSAAAPVLHAWRTWAASLPDHVGTSLAFLRLPPDPALPEPLRGRFVVHVRFVSTGTAAEAEALLRPVRAAAPALLDSVGDLPWTAVDAVHGDPTQAMPAVESGTGVRDLDRAAAEALLARVDATSGCVLAMVELRRLGGAMARPARVPDAATGRGAAFSVMGLGVPAGPGAELVGPQLAALRAAVGPWSVPGPLNLAGAGDHTGLWTPGDRARLAAIRRRHDPCGTLA</sequence>
<dbReference type="PANTHER" id="PTHR42973">
    <property type="entry name" value="BINDING OXIDOREDUCTASE, PUTATIVE (AFU_ORTHOLOGUE AFUA_1G17690)-RELATED"/>
    <property type="match status" value="1"/>
</dbReference>
<dbReference type="Proteomes" id="UP001589748">
    <property type="component" value="Unassembled WGS sequence"/>
</dbReference>
<name>A0ABV5LUY7_9ACTN</name>
<evidence type="ECO:0000256" key="4">
    <source>
        <dbReference type="ARBA" id="ARBA00022827"/>
    </source>
</evidence>
<keyword evidence="3" id="KW-0285">Flavoprotein</keyword>
<dbReference type="InterPro" id="IPR016166">
    <property type="entry name" value="FAD-bd_PCMH"/>
</dbReference>
<dbReference type="EMBL" id="JBHMDM010000007">
    <property type="protein sequence ID" value="MFB9377911.1"/>
    <property type="molecule type" value="Genomic_DNA"/>
</dbReference>
<dbReference type="Gene3D" id="3.30.43.10">
    <property type="entry name" value="Uridine Diphospho-n-acetylenolpyruvylglucosamine Reductase, domain 2"/>
    <property type="match status" value="1"/>
</dbReference>
<dbReference type="RefSeq" id="WP_380137694.1">
    <property type="nucleotide sequence ID" value="NZ_JBHLUI010000008.1"/>
</dbReference>
<dbReference type="Pfam" id="PF01565">
    <property type="entry name" value="FAD_binding_4"/>
    <property type="match status" value="1"/>
</dbReference>
<feature type="signal peptide" evidence="6">
    <location>
        <begin position="1"/>
        <end position="29"/>
    </location>
</feature>
<proteinExistence type="inferred from homology"/>
<dbReference type="PANTHER" id="PTHR42973:SF39">
    <property type="entry name" value="FAD-BINDING PCMH-TYPE DOMAIN-CONTAINING PROTEIN"/>
    <property type="match status" value="1"/>
</dbReference>
<dbReference type="InterPro" id="IPR050416">
    <property type="entry name" value="FAD-linked_Oxidoreductase"/>
</dbReference>
<dbReference type="PROSITE" id="PS51387">
    <property type="entry name" value="FAD_PCMH"/>
    <property type="match status" value="1"/>
</dbReference>
<evidence type="ECO:0000256" key="6">
    <source>
        <dbReference type="SAM" id="SignalP"/>
    </source>
</evidence>
<dbReference type="InterPro" id="IPR016169">
    <property type="entry name" value="FAD-bd_PCMH_sub2"/>
</dbReference>